<dbReference type="Gene3D" id="3.30.450.40">
    <property type="match status" value="1"/>
</dbReference>
<dbReference type="InterPro" id="IPR000014">
    <property type="entry name" value="PAS"/>
</dbReference>
<dbReference type="Pfam" id="PF00512">
    <property type="entry name" value="HisKA"/>
    <property type="match status" value="1"/>
</dbReference>
<feature type="region of interest" description="Disordered" evidence="6">
    <location>
        <begin position="71"/>
        <end position="90"/>
    </location>
</feature>
<dbReference type="PROSITE" id="PS50109">
    <property type="entry name" value="HIS_KIN"/>
    <property type="match status" value="1"/>
</dbReference>
<dbReference type="EC" id="2.7.13.3" evidence="2"/>
<dbReference type="Gene3D" id="3.30.450.20">
    <property type="entry name" value="PAS domain"/>
    <property type="match status" value="2"/>
</dbReference>
<dbReference type="PANTHER" id="PTHR43047:SF72">
    <property type="entry name" value="OSMOSENSING HISTIDINE PROTEIN KINASE SLN1"/>
    <property type="match status" value="1"/>
</dbReference>
<dbReference type="PANTHER" id="PTHR43047">
    <property type="entry name" value="TWO-COMPONENT HISTIDINE PROTEIN KINASE"/>
    <property type="match status" value="1"/>
</dbReference>
<name>A0A6J4VEF7_9BACT</name>
<dbReference type="Pfam" id="PF13185">
    <property type="entry name" value="GAF_2"/>
    <property type="match status" value="1"/>
</dbReference>
<feature type="compositionally biased region" description="Low complexity" evidence="6">
    <location>
        <begin position="78"/>
        <end position="87"/>
    </location>
</feature>
<evidence type="ECO:0000259" key="8">
    <source>
        <dbReference type="PROSITE" id="PS50112"/>
    </source>
</evidence>
<keyword evidence="3" id="KW-0597">Phosphoprotein</keyword>
<evidence type="ECO:0000259" key="9">
    <source>
        <dbReference type="PROSITE" id="PS50113"/>
    </source>
</evidence>
<dbReference type="InterPro" id="IPR003661">
    <property type="entry name" value="HisK_dim/P_dom"/>
</dbReference>
<dbReference type="GO" id="GO:0009927">
    <property type="term" value="F:histidine phosphotransfer kinase activity"/>
    <property type="evidence" value="ECO:0007669"/>
    <property type="project" value="TreeGrafter"/>
</dbReference>
<reference evidence="10" key="1">
    <citation type="submission" date="2020-02" db="EMBL/GenBank/DDBJ databases">
        <authorList>
            <person name="Meier V. D."/>
        </authorList>
    </citation>
    <scope>NUCLEOTIDE SEQUENCE</scope>
    <source>
        <strain evidence="10">AVDCRST_MAG33</strain>
    </source>
</reference>
<dbReference type="InterPro" id="IPR005467">
    <property type="entry name" value="His_kinase_dom"/>
</dbReference>
<feature type="domain" description="PAS" evidence="8">
    <location>
        <begin position="251"/>
        <end position="293"/>
    </location>
</feature>
<organism evidence="10">
    <name type="scientific">uncultured Thermomicrobiales bacterium</name>
    <dbReference type="NCBI Taxonomy" id="1645740"/>
    <lineage>
        <taxon>Bacteria</taxon>
        <taxon>Pseudomonadati</taxon>
        <taxon>Thermomicrobiota</taxon>
        <taxon>Thermomicrobia</taxon>
        <taxon>Thermomicrobiales</taxon>
        <taxon>environmental samples</taxon>
    </lineage>
</organism>
<evidence type="ECO:0000313" key="10">
    <source>
        <dbReference type="EMBL" id="CAA9573951.1"/>
    </source>
</evidence>
<evidence type="ECO:0000256" key="6">
    <source>
        <dbReference type="SAM" id="MobiDB-lite"/>
    </source>
</evidence>
<evidence type="ECO:0000256" key="1">
    <source>
        <dbReference type="ARBA" id="ARBA00000085"/>
    </source>
</evidence>
<dbReference type="InterPro" id="IPR036890">
    <property type="entry name" value="HATPase_C_sf"/>
</dbReference>
<dbReference type="CDD" id="cd00082">
    <property type="entry name" value="HisKA"/>
    <property type="match status" value="1"/>
</dbReference>
<dbReference type="SUPFAM" id="SSF55785">
    <property type="entry name" value="PYP-like sensor domain (PAS domain)"/>
    <property type="match status" value="2"/>
</dbReference>
<dbReference type="CDD" id="cd00075">
    <property type="entry name" value="HATPase"/>
    <property type="match status" value="1"/>
</dbReference>
<keyword evidence="5" id="KW-0418">Kinase</keyword>
<dbReference type="PROSITE" id="PS50113">
    <property type="entry name" value="PAC"/>
    <property type="match status" value="1"/>
</dbReference>
<dbReference type="InterPro" id="IPR035965">
    <property type="entry name" value="PAS-like_dom_sf"/>
</dbReference>
<dbReference type="AlphaFoldDB" id="A0A6J4VEF7"/>
<comment type="catalytic activity">
    <reaction evidence="1">
        <text>ATP + protein L-histidine = ADP + protein N-phospho-L-histidine.</text>
        <dbReference type="EC" id="2.7.13.3"/>
    </reaction>
</comment>
<dbReference type="EMBL" id="CADCWK010000348">
    <property type="protein sequence ID" value="CAA9573951.1"/>
    <property type="molecule type" value="Genomic_DNA"/>
</dbReference>
<dbReference type="Gene3D" id="1.10.287.130">
    <property type="match status" value="1"/>
</dbReference>
<dbReference type="InterPro" id="IPR000700">
    <property type="entry name" value="PAS-assoc_C"/>
</dbReference>
<sequence length="941" mass="98803">MPDSGTGPATNRSADGHVPADGVVSVRDAARIKGVSYSAALRAVRDGSLSSHRVGRTFIVTAAALAAWRPTGAGSNGGAQAASTASTPREADLEDRLGWLAGLMVSEPATSRSRGIAGRLLADLGLASVVVWDLDGAGRALVPDPGASAATGPVPSDPVPLHAAGSMLTLLRPGLQPVSHTFPLAMGDGAHRWRLVAPVRSGRLLVGLVVLTSSGGQSSLDERDARWADLLVAMIVADRVADRRAAHERAQRAQLRALIEAVPDVAAIVDDAGRIRFANAAFRGQFGLQAGSIDIGVDLIDLLGRLEHQNEGGKRSIGPRLRSTLAGGAAATLPLTMIPRTDRGTVRLEVAPIPGSDLDDGSPRASLVRFDVVPARSTSRAAAVPTATVPAGGELIAVDRLVAFVAALGAADHLEDVLLAAIDELRDLFGASAGSILLRRDDGMMVRLVPNGFVAGAPLRNVVDPAEVAAVRTAVDQRTAIVVRRSTADPAGLAALDRAGSDAGLLIPLLVADRVIGLVSLAFFAEPAGVSPERLALATSLGRYLAVAITNARNWDRWGVAQRHLLTVIDQLPQGVVVVDAADRSLSVANRAADELWGAPLQGTVDADDVTALGDVVRDTREPIPTVDRLRLHDAEGLPFGAEESPMSRTLRHGERRLGQPMTIVRDDGSTVRVIGNHVPIVADDGRIVSGVGVYQDIEQLRELDRAKDEFLSVVAHELRNPLTSLRGNLQLLQRRLRRDGTGDGSGDIERLDALLTQTDRLDELVGRLLDVSRADLGRITLGWDRHDAPDLVRQAVGNARGQSSVHTISFDGPDTLPVVWDGVRIGQVLSNLLANAIRYTGPGEIQVTLRSGDGERVEILVRDHGDGIPDAAKDRIFERYYRGDSGGGDGLGIGLYISARIVAAHGGSLTVDDATGGGSVFTVRLPVDASPDARADDPDG</sequence>
<dbReference type="SUPFAM" id="SSF55874">
    <property type="entry name" value="ATPase domain of HSP90 chaperone/DNA topoisomerase II/histidine kinase"/>
    <property type="match status" value="1"/>
</dbReference>
<keyword evidence="4" id="KW-0808">Transferase</keyword>
<dbReference type="SMART" id="SM00388">
    <property type="entry name" value="HisKA"/>
    <property type="match status" value="1"/>
</dbReference>
<dbReference type="Gene3D" id="3.30.565.10">
    <property type="entry name" value="Histidine kinase-like ATPase, C-terminal domain"/>
    <property type="match status" value="1"/>
</dbReference>
<dbReference type="PROSITE" id="PS50112">
    <property type="entry name" value="PAS"/>
    <property type="match status" value="1"/>
</dbReference>
<gene>
    <name evidence="10" type="ORF">AVDCRST_MAG33-2838</name>
</gene>
<dbReference type="InterPro" id="IPR003594">
    <property type="entry name" value="HATPase_dom"/>
</dbReference>
<evidence type="ECO:0000256" key="2">
    <source>
        <dbReference type="ARBA" id="ARBA00012438"/>
    </source>
</evidence>
<dbReference type="InterPro" id="IPR004358">
    <property type="entry name" value="Sig_transdc_His_kin-like_C"/>
</dbReference>
<dbReference type="Pfam" id="PF13188">
    <property type="entry name" value="PAS_8"/>
    <property type="match status" value="1"/>
</dbReference>
<feature type="domain" description="Histidine kinase" evidence="7">
    <location>
        <begin position="714"/>
        <end position="930"/>
    </location>
</feature>
<dbReference type="SMART" id="SM00387">
    <property type="entry name" value="HATPase_c"/>
    <property type="match status" value="1"/>
</dbReference>
<proteinExistence type="predicted"/>
<dbReference type="GO" id="GO:0005886">
    <property type="term" value="C:plasma membrane"/>
    <property type="evidence" value="ECO:0007669"/>
    <property type="project" value="TreeGrafter"/>
</dbReference>
<dbReference type="Pfam" id="PF02518">
    <property type="entry name" value="HATPase_c"/>
    <property type="match status" value="1"/>
</dbReference>
<accession>A0A6J4VEF7</accession>
<dbReference type="InterPro" id="IPR029016">
    <property type="entry name" value="GAF-like_dom_sf"/>
</dbReference>
<dbReference type="InterPro" id="IPR036097">
    <property type="entry name" value="HisK_dim/P_sf"/>
</dbReference>
<evidence type="ECO:0000256" key="3">
    <source>
        <dbReference type="ARBA" id="ARBA00022553"/>
    </source>
</evidence>
<dbReference type="SMART" id="SM00065">
    <property type="entry name" value="GAF"/>
    <property type="match status" value="1"/>
</dbReference>
<evidence type="ECO:0000256" key="5">
    <source>
        <dbReference type="ARBA" id="ARBA00022777"/>
    </source>
</evidence>
<dbReference type="SUPFAM" id="SSF47384">
    <property type="entry name" value="Homodimeric domain of signal transducing histidine kinase"/>
    <property type="match status" value="1"/>
</dbReference>
<dbReference type="SUPFAM" id="SSF55781">
    <property type="entry name" value="GAF domain-like"/>
    <property type="match status" value="1"/>
</dbReference>
<feature type="region of interest" description="Disordered" evidence="6">
    <location>
        <begin position="1"/>
        <end position="20"/>
    </location>
</feature>
<dbReference type="SMART" id="SM00091">
    <property type="entry name" value="PAS"/>
    <property type="match status" value="2"/>
</dbReference>
<protein>
    <recommendedName>
        <fullName evidence="2">histidine kinase</fullName>
        <ecNumber evidence="2">2.7.13.3</ecNumber>
    </recommendedName>
</protein>
<feature type="domain" description="PAC" evidence="9">
    <location>
        <begin position="658"/>
        <end position="710"/>
    </location>
</feature>
<evidence type="ECO:0000256" key="4">
    <source>
        <dbReference type="ARBA" id="ARBA00022679"/>
    </source>
</evidence>
<dbReference type="PRINTS" id="PR00344">
    <property type="entry name" value="BCTRLSENSOR"/>
</dbReference>
<dbReference type="InterPro" id="IPR003018">
    <property type="entry name" value="GAF"/>
</dbReference>
<dbReference type="GO" id="GO:0000155">
    <property type="term" value="F:phosphorelay sensor kinase activity"/>
    <property type="evidence" value="ECO:0007669"/>
    <property type="project" value="InterPro"/>
</dbReference>
<evidence type="ECO:0000259" key="7">
    <source>
        <dbReference type="PROSITE" id="PS50109"/>
    </source>
</evidence>